<dbReference type="Proteomes" id="UP000032180">
    <property type="component" value="Chromosome 10"/>
</dbReference>
<organism evidence="3 4">
    <name type="scientific">Leersia perrieri</name>
    <dbReference type="NCBI Taxonomy" id="77586"/>
    <lineage>
        <taxon>Eukaryota</taxon>
        <taxon>Viridiplantae</taxon>
        <taxon>Streptophyta</taxon>
        <taxon>Embryophyta</taxon>
        <taxon>Tracheophyta</taxon>
        <taxon>Spermatophyta</taxon>
        <taxon>Magnoliopsida</taxon>
        <taxon>Liliopsida</taxon>
        <taxon>Poales</taxon>
        <taxon>Poaceae</taxon>
        <taxon>BOP clade</taxon>
        <taxon>Oryzoideae</taxon>
        <taxon>Oryzeae</taxon>
        <taxon>Oryzinae</taxon>
        <taxon>Leersia</taxon>
    </lineage>
</organism>
<reference evidence="3" key="3">
    <citation type="submission" date="2015-04" db="UniProtKB">
        <authorList>
            <consortium name="EnsemblPlants"/>
        </authorList>
    </citation>
    <scope>IDENTIFICATION</scope>
</reference>
<accession>A0A0D9XIM4</accession>
<name>A0A0D9XIM4_9ORYZ</name>
<keyword evidence="1" id="KW-0175">Coiled coil</keyword>
<dbReference type="AlphaFoldDB" id="A0A0D9XIM4"/>
<reference evidence="4" key="2">
    <citation type="submission" date="2013-12" db="EMBL/GenBank/DDBJ databases">
        <authorList>
            <person name="Yu Y."/>
            <person name="Lee S."/>
            <person name="de Baynast K."/>
            <person name="Wissotski M."/>
            <person name="Liu L."/>
            <person name="Talag J."/>
            <person name="Goicoechea J."/>
            <person name="Angelova A."/>
            <person name="Jetty R."/>
            <person name="Kudrna D."/>
            <person name="Golser W."/>
            <person name="Rivera L."/>
            <person name="Zhang J."/>
            <person name="Wing R."/>
        </authorList>
    </citation>
    <scope>NUCLEOTIDE SEQUENCE</scope>
</reference>
<evidence type="ECO:0000313" key="4">
    <source>
        <dbReference type="Proteomes" id="UP000032180"/>
    </source>
</evidence>
<feature type="compositionally biased region" description="Polar residues" evidence="2">
    <location>
        <begin position="123"/>
        <end position="137"/>
    </location>
</feature>
<reference evidence="3 4" key="1">
    <citation type="submission" date="2012-08" db="EMBL/GenBank/DDBJ databases">
        <title>Oryza genome evolution.</title>
        <authorList>
            <person name="Wing R.A."/>
        </authorList>
    </citation>
    <scope>NUCLEOTIDE SEQUENCE</scope>
</reference>
<dbReference type="EnsemblPlants" id="LPERR10G04200.1">
    <property type="protein sequence ID" value="LPERR10G04200.1"/>
    <property type="gene ID" value="LPERR10G04200"/>
</dbReference>
<evidence type="ECO:0000313" key="3">
    <source>
        <dbReference type="EnsemblPlants" id="LPERR10G04200.1"/>
    </source>
</evidence>
<dbReference type="HOGENOM" id="CLU_036755_0_0_1"/>
<sequence>MPEGPAIDFFNELDNDEEEEATETATTATTAHADTLQRMKHKLIVASDSDNEAADQSAPTPRLSSPPPLLAPKARPFSSRLAKRRCLKVSTVKPNTSFTGKDNDSPPQPLTTSVVEKPVVVPTDSQSQLVEEEAPSTTLPPSPQAAVMNICPATAQIATSSAIIPTVNITPSTTASITPTATFQATPSPALVLTTTVDAPSADKGKQVQASLAAIEPSAGSDSEKTVSDEKVVKKSNAKGALLSVLAPLVEEDENVRDELAILKAEMTKSKNSAQNFKDSLRGIAGPDPALVEAKKQAEEQVLKLQAELTLLQGNNEELIKAKDSAKKKLAHVITLNV</sequence>
<feature type="compositionally biased region" description="Acidic residues" evidence="2">
    <location>
        <begin position="11"/>
        <end position="22"/>
    </location>
</feature>
<protein>
    <submittedName>
        <fullName evidence="3">Uncharacterized protein</fullName>
    </submittedName>
</protein>
<evidence type="ECO:0000256" key="1">
    <source>
        <dbReference type="SAM" id="Coils"/>
    </source>
</evidence>
<keyword evidence="4" id="KW-1185">Reference proteome</keyword>
<evidence type="ECO:0000256" key="2">
    <source>
        <dbReference type="SAM" id="MobiDB-lite"/>
    </source>
</evidence>
<dbReference type="Gramene" id="LPERR10G04200.1">
    <property type="protein sequence ID" value="LPERR10G04200.1"/>
    <property type="gene ID" value="LPERR10G04200"/>
</dbReference>
<feature type="region of interest" description="Disordered" evidence="2">
    <location>
        <begin position="1"/>
        <end position="143"/>
    </location>
</feature>
<proteinExistence type="predicted"/>
<feature type="coiled-coil region" evidence="1">
    <location>
        <begin position="295"/>
        <end position="329"/>
    </location>
</feature>